<reference evidence="1 2" key="1">
    <citation type="journal article" date="2009" name="Stand. Genomic Sci.">
        <title>Complete genome sequence of Actinosynnema mirum type strain (101).</title>
        <authorList>
            <person name="Land M."/>
            <person name="Lapidus A."/>
            <person name="Mayilraj S."/>
            <person name="Chen F."/>
            <person name="Copeland A."/>
            <person name="Del Rio T.G."/>
            <person name="Nolan M."/>
            <person name="Lucas S."/>
            <person name="Tice H."/>
            <person name="Cheng J.F."/>
            <person name="Chertkov O."/>
            <person name="Bruce D."/>
            <person name="Goodwin L."/>
            <person name="Pitluck S."/>
            <person name="Rohde M."/>
            <person name="Goker M."/>
            <person name="Pati A."/>
            <person name="Ivanova N."/>
            <person name="Mavromatis K."/>
            <person name="Chen A."/>
            <person name="Palaniappan K."/>
            <person name="Hauser L."/>
            <person name="Chang Y.J."/>
            <person name="Jeffries C.C."/>
            <person name="Brettin T."/>
            <person name="Detter J.C."/>
            <person name="Han C."/>
            <person name="Chain P."/>
            <person name="Tindall B.J."/>
            <person name="Bristow J."/>
            <person name="Eisen J.A."/>
            <person name="Markowitz V."/>
            <person name="Hugenholtz P."/>
            <person name="Kyrpides N.C."/>
            <person name="Klenk H.P."/>
        </authorList>
    </citation>
    <scope>NUCLEOTIDE SEQUENCE [LARGE SCALE GENOMIC DNA]</scope>
    <source>
        <strain evidence="2">ATCC 29888 / DSM 43827 / JCM 3225 / NBRC 14064 / NCIMB 13271 / NRRL B-12336 / IMRU 3971 / 101</strain>
    </source>
</reference>
<keyword evidence="2" id="KW-1185">Reference proteome</keyword>
<sequence>MDGQQGGRNAFENSSADNVVQAGTVNGGVHVNSTPPPLANLTPQAAAAQLVAMKTGEAADALAAFPYRTALLTVLLADHEATTIGLLGDMELAVARDLVDALPSPPDWLGGLLTASEGFGNAALGPARNKVRRAAPSPQGSTGFSRDYDKGRAYWSADTLFQTVVHPFLREHDRRGGTGGELGFPVGERAWNCTDDTPGGLFYQRFEGGVIYESSPPRVVRDPDLALFDRFGFPTGDETGLGTFFADQVKGTFQPFERGTAYWVDNVALVREGDSSVLFGVRAT</sequence>
<proteinExistence type="predicted"/>
<dbReference type="HOGENOM" id="CLU_978729_0_0_11"/>
<organism evidence="1 2">
    <name type="scientific">Actinosynnema mirum (strain ATCC 29888 / DSM 43827 / JCM 3225 / NBRC 14064 / NCIMB 13271 / NRRL B-12336 / IMRU 3971 / 101)</name>
    <dbReference type="NCBI Taxonomy" id="446462"/>
    <lineage>
        <taxon>Bacteria</taxon>
        <taxon>Bacillati</taxon>
        <taxon>Actinomycetota</taxon>
        <taxon>Actinomycetes</taxon>
        <taxon>Pseudonocardiales</taxon>
        <taxon>Pseudonocardiaceae</taxon>
        <taxon>Actinosynnema</taxon>
    </lineage>
</organism>
<gene>
    <name evidence="1" type="ordered locus">Amir_2545</name>
</gene>
<dbReference type="EMBL" id="CP001630">
    <property type="protein sequence ID" value="ACU36482.1"/>
    <property type="molecule type" value="Genomic_DNA"/>
</dbReference>
<dbReference type="OrthoDB" id="3635032at2"/>
<dbReference type="Proteomes" id="UP000002213">
    <property type="component" value="Chromosome"/>
</dbReference>
<dbReference type="eggNOG" id="COG5479">
    <property type="taxonomic scope" value="Bacteria"/>
</dbReference>
<dbReference type="AlphaFoldDB" id="C6WLC9"/>
<dbReference type="RefSeq" id="WP_015801371.1">
    <property type="nucleotide sequence ID" value="NC_013093.1"/>
</dbReference>
<dbReference type="KEGG" id="ami:Amir_2545"/>
<accession>C6WLC9</accession>
<protein>
    <submittedName>
        <fullName evidence="1">Uncharacterized protein</fullName>
    </submittedName>
</protein>
<evidence type="ECO:0000313" key="1">
    <source>
        <dbReference type="EMBL" id="ACU36482.1"/>
    </source>
</evidence>
<name>C6WLC9_ACTMD</name>
<evidence type="ECO:0000313" key="2">
    <source>
        <dbReference type="Proteomes" id="UP000002213"/>
    </source>
</evidence>